<keyword evidence="3" id="KW-1185">Reference proteome</keyword>
<name>A0A098C1L9_9BACT</name>
<dbReference type="AlphaFoldDB" id="A0A098C1L9"/>
<protein>
    <submittedName>
        <fullName evidence="2">Putative membrane protein</fullName>
    </submittedName>
</protein>
<dbReference type="InterPro" id="IPR010870">
    <property type="entry name" value="Porin_O/P"/>
</dbReference>
<evidence type="ECO:0000313" key="2">
    <source>
        <dbReference type="EMBL" id="CEA15832.1"/>
    </source>
</evidence>
<reference evidence="2 3" key="1">
    <citation type="submission" date="2014-08" db="EMBL/GenBank/DDBJ databases">
        <authorList>
            <person name="Wibberg D."/>
        </authorList>
    </citation>
    <scope>NUCLEOTIDE SEQUENCE [LARGE SCALE GENOMIC DNA]</scope>
    <source>
        <strain evidence="3">ING2-E5B</strain>
    </source>
</reference>
<dbReference type="SUPFAM" id="SSF56935">
    <property type="entry name" value="Porins"/>
    <property type="match status" value="1"/>
</dbReference>
<organism evidence="2 3">
    <name type="scientific">Fermentimonas caenicola</name>
    <dbReference type="NCBI Taxonomy" id="1562970"/>
    <lineage>
        <taxon>Bacteria</taxon>
        <taxon>Pseudomonadati</taxon>
        <taxon>Bacteroidota</taxon>
        <taxon>Bacteroidia</taxon>
        <taxon>Bacteroidales</taxon>
        <taxon>Dysgonomonadaceae</taxon>
        <taxon>Fermentimonas</taxon>
    </lineage>
</organism>
<dbReference type="HOGENOM" id="CLU_833274_0_0_10"/>
<sequence length="352" mass="40598">MNQLYNYDRSYLKYFQINKYMRTNLLLLIFGFLITTTMIAQNTVTYPSFKIDGTLKNKYEYAPESNMSRFSIRNTRLGVKGDINSFSSYRAQVELSDEGKFKVLDLSGTITPVKGLSFTMGQTSIPLYNSYVVSPSDMMFANRAFLGKYFISTRDLGILAKYKFNVGVVPAGLEFGVYNGNAINDPVWKQNLSTGGRIELGSMKGLRFTAKAYDYQNNDSTHVLFYGADLRYEINNFKVETEIMKKDSKTDLYSDMLSYYVQSAYRFPIKSKFFDYVLPAVRWDAIDEQLDEKGFDTNRLTAGIGFGFKEERFSSIIRLDYEWYFINNSMSIFSKNPQMDADKLTVELLFTF</sequence>
<dbReference type="Pfam" id="PF07396">
    <property type="entry name" value="Porin_O_P"/>
    <property type="match status" value="1"/>
</dbReference>
<keyword evidence="1" id="KW-0812">Transmembrane</keyword>
<accession>A0A098C1L9</accession>
<dbReference type="KEGG" id="pbt:ING2E5B_1079"/>
<dbReference type="EMBL" id="LN515532">
    <property type="protein sequence ID" value="CEA15832.1"/>
    <property type="molecule type" value="Genomic_DNA"/>
</dbReference>
<dbReference type="InterPro" id="IPR023614">
    <property type="entry name" value="Porin_dom_sf"/>
</dbReference>
<keyword evidence="1" id="KW-1133">Transmembrane helix</keyword>
<evidence type="ECO:0000256" key="1">
    <source>
        <dbReference type="SAM" id="Phobius"/>
    </source>
</evidence>
<dbReference type="Proteomes" id="UP000032417">
    <property type="component" value="Chromosome 1"/>
</dbReference>
<feature type="transmembrane region" description="Helical" evidence="1">
    <location>
        <begin position="21"/>
        <end position="40"/>
    </location>
</feature>
<evidence type="ECO:0000313" key="3">
    <source>
        <dbReference type="Proteomes" id="UP000032417"/>
    </source>
</evidence>
<keyword evidence="1" id="KW-0472">Membrane</keyword>
<gene>
    <name evidence="2" type="ORF">ING2E5B_1079</name>
</gene>
<dbReference type="STRING" id="1562970.ING2E5B_1079"/>
<dbReference type="Gene3D" id="2.40.160.10">
    <property type="entry name" value="Porin"/>
    <property type="match status" value="1"/>
</dbReference>
<dbReference type="OrthoDB" id="1004895at2"/>
<proteinExistence type="predicted"/>